<dbReference type="Pfam" id="PF00078">
    <property type="entry name" value="RVT_1"/>
    <property type="match status" value="1"/>
</dbReference>
<accession>A0A8B9TWU6</accession>
<proteinExistence type="predicted"/>
<keyword evidence="3" id="KW-1185">Reference proteome</keyword>
<protein>
    <recommendedName>
        <fullName evidence="1">Reverse transcriptase domain-containing protein</fullName>
    </recommendedName>
</protein>
<feature type="domain" description="Reverse transcriptase" evidence="1">
    <location>
        <begin position="1"/>
        <end position="135"/>
    </location>
</feature>
<evidence type="ECO:0000259" key="1">
    <source>
        <dbReference type="PROSITE" id="PS50878"/>
    </source>
</evidence>
<sequence length="355" mass="40515">MKISYWLDSRAQRVVVNGVKSSWRPVTSGVPQGSVLGPVLFNIFINDLDEGIECTLRKFADDTKLGACVDLLEGRKALQEDLDRLHRWAEVNCMKFNKAKCRVPHLGCNNPKQSYRLGHEWLESCQAVKDLGVMVDSQLNMSQHCAQVAKKANGILACIRNSVTSRAREDMSQQCAQVAKKANGIRACIRNSVTSRAREVIVPLYSALVRPHLEYCVQFWAPRYKKDIEVLERVQRRATKLVRGLESKSYEERLKELGLFSLEKRRLRGDLIALYKYIKGGCSEVGVGLFSHVPGDRTRGNGLKLRQGSFRLDVRKNFFTERVVRHWNGLPREVVESPSLEVFKRRLDVELRDMV</sequence>
<reference evidence="2" key="2">
    <citation type="submission" date="2025-09" db="UniProtKB">
        <authorList>
            <consortium name="Ensembl"/>
        </authorList>
    </citation>
    <scope>IDENTIFICATION</scope>
</reference>
<reference evidence="2" key="1">
    <citation type="submission" date="2025-08" db="UniProtKB">
        <authorList>
            <consortium name="Ensembl"/>
        </authorList>
    </citation>
    <scope>IDENTIFICATION</scope>
</reference>
<evidence type="ECO:0000313" key="2">
    <source>
        <dbReference type="Ensembl" id="ENSAZOP00000000256.1"/>
    </source>
</evidence>
<dbReference type="Ensembl" id="ENSAZOT00000000271.1">
    <property type="protein sequence ID" value="ENSAZOP00000000256.1"/>
    <property type="gene ID" value="ENSAZOG00000000192.1"/>
</dbReference>
<dbReference type="PANTHER" id="PTHR33332">
    <property type="entry name" value="REVERSE TRANSCRIPTASE DOMAIN-CONTAINING PROTEIN"/>
    <property type="match status" value="1"/>
</dbReference>
<dbReference type="InterPro" id="IPR000477">
    <property type="entry name" value="RT_dom"/>
</dbReference>
<organism evidence="2 3">
    <name type="scientific">Anas zonorhyncha</name>
    <name type="common">Eastern spot-billed duck</name>
    <dbReference type="NCBI Taxonomy" id="75864"/>
    <lineage>
        <taxon>Eukaryota</taxon>
        <taxon>Metazoa</taxon>
        <taxon>Chordata</taxon>
        <taxon>Craniata</taxon>
        <taxon>Vertebrata</taxon>
        <taxon>Euteleostomi</taxon>
        <taxon>Archelosauria</taxon>
        <taxon>Archosauria</taxon>
        <taxon>Dinosauria</taxon>
        <taxon>Saurischia</taxon>
        <taxon>Theropoda</taxon>
        <taxon>Coelurosauria</taxon>
        <taxon>Aves</taxon>
        <taxon>Neognathae</taxon>
        <taxon>Galloanserae</taxon>
        <taxon>Anseriformes</taxon>
        <taxon>Anatidae</taxon>
        <taxon>Anatinae</taxon>
        <taxon>Anas</taxon>
    </lineage>
</organism>
<dbReference type="AlphaFoldDB" id="A0A8B9TWU6"/>
<name>A0A8B9TWU6_9AVES</name>
<evidence type="ECO:0000313" key="3">
    <source>
        <dbReference type="Proteomes" id="UP000694549"/>
    </source>
</evidence>
<dbReference type="Proteomes" id="UP000694549">
    <property type="component" value="Unplaced"/>
</dbReference>
<dbReference type="PROSITE" id="PS50878">
    <property type="entry name" value="RT_POL"/>
    <property type="match status" value="1"/>
</dbReference>